<gene>
    <name evidence="1" type="ORF">PU648_47330</name>
</gene>
<accession>A0ABU3V231</accession>
<dbReference type="Proteomes" id="UP001257627">
    <property type="component" value="Unassembled WGS sequence"/>
</dbReference>
<name>A0ABU3V231_9ACTN</name>
<dbReference type="EMBL" id="JARAKF010000001">
    <property type="protein sequence ID" value="MDU8999834.1"/>
    <property type="molecule type" value="Genomic_DNA"/>
</dbReference>
<evidence type="ECO:0000313" key="2">
    <source>
        <dbReference type="Proteomes" id="UP001257627"/>
    </source>
</evidence>
<evidence type="ECO:0000313" key="1">
    <source>
        <dbReference type="EMBL" id="MDU8999834.1"/>
    </source>
</evidence>
<sequence length="115" mass="12200">MACHMYGAVVKDGLYPQLADAFPALASEIAELLRDEGEPLAEAVADLPYYGPCTCTATCINLLTAPHGSSGSSMIQLERDGMDVIWLSLDPSRTTITDIEVLDGRDLGPSAQRSG</sequence>
<keyword evidence="2" id="KW-1185">Reference proteome</keyword>
<dbReference type="RefSeq" id="WP_316736541.1">
    <property type="nucleotide sequence ID" value="NZ_JARAKF010000001.1"/>
</dbReference>
<reference evidence="1 2" key="1">
    <citation type="submission" date="2023-02" db="EMBL/GenBank/DDBJ databases">
        <authorList>
            <person name="Maleckis M."/>
        </authorList>
    </citation>
    <scope>NUCLEOTIDE SEQUENCE [LARGE SCALE GENOMIC DNA]</scope>
    <source>
        <strain evidence="1 2">P8-A2</strain>
    </source>
</reference>
<comment type="caution">
    <text evidence="1">The sequence shown here is derived from an EMBL/GenBank/DDBJ whole genome shotgun (WGS) entry which is preliminary data.</text>
</comment>
<protein>
    <submittedName>
        <fullName evidence="1">Uncharacterized protein</fullName>
    </submittedName>
</protein>
<proteinExistence type="predicted"/>
<organism evidence="1 2">
    <name type="scientific">Streptomyces mirabilis</name>
    <dbReference type="NCBI Taxonomy" id="68239"/>
    <lineage>
        <taxon>Bacteria</taxon>
        <taxon>Bacillati</taxon>
        <taxon>Actinomycetota</taxon>
        <taxon>Actinomycetes</taxon>
        <taxon>Kitasatosporales</taxon>
        <taxon>Streptomycetaceae</taxon>
        <taxon>Streptomyces</taxon>
    </lineage>
</organism>